<feature type="domain" description="ChrR-like cupin" evidence="1">
    <location>
        <begin position="117"/>
        <end position="214"/>
    </location>
</feature>
<comment type="caution">
    <text evidence="2">The sequence shown here is derived from an EMBL/GenBank/DDBJ whole genome shotgun (WGS) entry which is preliminary data.</text>
</comment>
<dbReference type="AlphaFoldDB" id="A0A557R1V6"/>
<dbReference type="CDD" id="cd20303">
    <property type="entry name" value="cupin_ChrR_1"/>
    <property type="match status" value="2"/>
</dbReference>
<organism evidence="2 3">
    <name type="scientific">Denitromonas halophila</name>
    <dbReference type="NCBI Taxonomy" id="1629404"/>
    <lineage>
        <taxon>Bacteria</taxon>
        <taxon>Pseudomonadati</taxon>
        <taxon>Pseudomonadota</taxon>
        <taxon>Betaproteobacteria</taxon>
        <taxon>Rhodocyclales</taxon>
        <taxon>Zoogloeaceae</taxon>
        <taxon>Denitromonas</taxon>
    </lineage>
</organism>
<protein>
    <submittedName>
        <fullName evidence="2">Cupin</fullName>
    </submittedName>
</protein>
<keyword evidence="3" id="KW-1185">Reference proteome</keyword>
<proteinExistence type="predicted"/>
<dbReference type="InterPro" id="IPR025979">
    <property type="entry name" value="ChrR-like_cupin_dom"/>
</dbReference>
<dbReference type="Pfam" id="PF12973">
    <property type="entry name" value="Cupin_7"/>
    <property type="match status" value="2"/>
</dbReference>
<accession>A0A557R1V6</accession>
<evidence type="ECO:0000313" key="3">
    <source>
        <dbReference type="Proteomes" id="UP000319502"/>
    </source>
</evidence>
<evidence type="ECO:0000313" key="2">
    <source>
        <dbReference type="EMBL" id="TVO59140.1"/>
    </source>
</evidence>
<name>A0A557R1V6_9RHOO</name>
<evidence type="ECO:0000259" key="1">
    <source>
        <dbReference type="Pfam" id="PF12973"/>
    </source>
</evidence>
<dbReference type="EMBL" id="VMNK01000003">
    <property type="protein sequence ID" value="TVO59140.1"/>
    <property type="molecule type" value="Genomic_DNA"/>
</dbReference>
<dbReference type="InterPro" id="IPR014710">
    <property type="entry name" value="RmlC-like_jellyroll"/>
</dbReference>
<dbReference type="OrthoDB" id="9801227at2"/>
<dbReference type="Proteomes" id="UP000319502">
    <property type="component" value="Unassembled WGS sequence"/>
</dbReference>
<sequence>MLNMDFSRQVVIDTAAVPWQPSPMPGVWRKPLAREDAERGHATSVVRYDAGARFSRHEHPGGEEILVLDGVFSDEHGDFGSGTYFRNPPGSGYAPFSEAGCTLLVKLHQFAPGDTASVRIDTATTAWLPGQGGLQVMPLHEFEGEHVALVKWPAGERFVPHRHWGGEEIYVLSGVFLDEHGRYPAGTWLRSPHLSAHHPFVEVETVIWVKTGHLPVAVVT</sequence>
<dbReference type="Gene3D" id="2.60.120.10">
    <property type="entry name" value="Jelly Rolls"/>
    <property type="match status" value="1"/>
</dbReference>
<gene>
    <name evidence="2" type="ORF">FHP91_04350</name>
</gene>
<reference evidence="2 3" key="1">
    <citation type="submission" date="2019-07" db="EMBL/GenBank/DDBJ databases">
        <title>The pathways for chlorine oxyanion respiration interact through the shared metabolite chlorate.</title>
        <authorList>
            <person name="Barnum T.P."/>
            <person name="Cheng Y."/>
            <person name="Hill K.A."/>
            <person name="Lucas L.N."/>
            <person name="Carlson H.K."/>
            <person name="Coates J.D."/>
        </authorList>
    </citation>
    <scope>NUCLEOTIDE SEQUENCE [LARGE SCALE GENOMIC DNA]</scope>
    <source>
        <strain evidence="2 3">SFB-3</strain>
    </source>
</reference>
<dbReference type="InterPro" id="IPR011051">
    <property type="entry name" value="RmlC_Cupin_sf"/>
</dbReference>
<feature type="domain" description="ChrR-like cupin" evidence="1">
    <location>
        <begin position="8"/>
        <end position="111"/>
    </location>
</feature>
<dbReference type="SUPFAM" id="SSF51182">
    <property type="entry name" value="RmlC-like cupins"/>
    <property type="match status" value="2"/>
</dbReference>